<feature type="domain" description="ABC transmembrane type-1" evidence="34">
    <location>
        <begin position="822"/>
        <end position="1134"/>
    </location>
</feature>
<dbReference type="InterPro" id="IPR003439">
    <property type="entry name" value="ABC_transporter-like_ATP-bd"/>
</dbReference>
<dbReference type="EC" id="5.6.1.6" evidence="7"/>
<dbReference type="InterPro" id="IPR027417">
    <property type="entry name" value="P-loop_NTPase"/>
</dbReference>
<dbReference type="PANTHER" id="PTHR24223:SF456">
    <property type="entry name" value="MULTIDRUG RESISTANCE-ASSOCIATED PROTEIN LETHAL(2)03659"/>
    <property type="match status" value="1"/>
</dbReference>
<feature type="compositionally biased region" description="Acidic residues" evidence="31">
    <location>
        <begin position="499"/>
        <end position="513"/>
    </location>
</feature>
<dbReference type="SUPFAM" id="SSF90123">
    <property type="entry name" value="ABC transporter transmembrane region"/>
    <property type="match status" value="2"/>
</dbReference>
<evidence type="ECO:0000256" key="25">
    <source>
        <dbReference type="ARBA" id="ARBA00029720"/>
    </source>
</evidence>
<dbReference type="GO" id="GO:0005524">
    <property type="term" value="F:ATP binding"/>
    <property type="evidence" value="ECO:0007669"/>
    <property type="project" value="UniProtKB-KW"/>
</dbReference>
<comment type="similarity">
    <text evidence="6">Belongs to the ABC transporter superfamily. ABCC family. Conjugate transporter (TC 3.A.1.208) subfamily.</text>
</comment>
<dbReference type="FunFam" id="1.20.1560.10:FF:000026">
    <property type="entry name" value="Multidrug resistance-associated protein lethal(2)03659"/>
    <property type="match status" value="1"/>
</dbReference>
<keyword evidence="13" id="KW-0967">Endosome</keyword>
<feature type="transmembrane region" description="Helical" evidence="32">
    <location>
        <begin position="897"/>
        <end position="924"/>
    </location>
</feature>
<keyword evidence="11 32" id="KW-0812">Transmembrane</keyword>
<dbReference type="Pfam" id="PF00005">
    <property type="entry name" value="ABC_tran"/>
    <property type="match status" value="2"/>
</dbReference>
<dbReference type="InterPro" id="IPR036640">
    <property type="entry name" value="ABC1_TM_sf"/>
</dbReference>
<evidence type="ECO:0000256" key="17">
    <source>
        <dbReference type="ARBA" id="ARBA00023065"/>
    </source>
</evidence>
<evidence type="ECO:0000256" key="26">
    <source>
        <dbReference type="ARBA" id="ARBA00031358"/>
    </source>
</evidence>
<feature type="transmembrane region" description="Helical" evidence="32">
    <location>
        <begin position="126"/>
        <end position="145"/>
    </location>
</feature>
<dbReference type="GO" id="GO:0055038">
    <property type="term" value="C:recycling endosome membrane"/>
    <property type="evidence" value="ECO:0007669"/>
    <property type="project" value="UniProtKB-SubCell"/>
</dbReference>
<keyword evidence="9" id="KW-0813">Transport</keyword>
<feature type="compositionally biased region" description="Acidic residues" evidence="31">
    <location>
        <begin position="473"/>
        <end position="484"/>
    </location>
</feature>
<dbReference type="GO" id="GO:0031901">
    <property type="term" value="C:early endosome membrane"/>
    <property type="evidence" value="ECO:0007669"/>
    <property type="project" value="UniProtKB-SubCell"/>
</dbReference>
<feature type="transmembrane region" description="Helical" evidence="32">
    <location>
        <begin position="201"/>
        <end position="224"/>
    </location>
</feature>
<evidence type="ECO:0000256" key="24">
    <source>
        <dbReference type="ARBA" id="ARBA00024167"/>
    </source>
</evidence>
<dbReference type="Gene3D" id="3.40.50.300">
    <property type="entry name" value="P-loop containing nucleotide triphosphate hydrolases"/>
    <property type="match status" value="2"/>
</dbReference>
<evidence type="ECO:0000256" key="1">
    <source>
        <dbReference type="ARBA" id="ARBA00004195"/>
    </source>
</evidence>
<dbReference type="GO" id="GO:0034707">
    <property type="term" value="C:chloride channel complex"/>
    <property type="evidence" value="ECO:0007669"/>
    <property type="project" value="UniProtKB-KW"/>
</dbReference>
<evidence type="ECO:0000313" key="35">
    <source>
        <dbReference type="EnsemblMetazoa" id="XP_011681069"/>
    </source>
</evidence>
<feature type="compositionally biased region" description="Basic and acidic residues" evidence="31">
    <location>
        <begin position="485"/>
        <end position="498"/>
    </location>
</feature>
<evidence type="ECO:0000256" key="22">
    <source>
        <dbReference type="ARBA" id="ARBA00023235"/>
    </source>
</evidence>
<evidence type="ECO:0000256" key="12">
    <source>
        <dbReference type="ARBA" id="ARBA00022741"/>
    </source>
</evidence>
<keyword evidence="36" id="KW-1185">Reference proteome</keyword>
<dbReference type="PRINTS" id="PR01851">
    <property type="entry name" value="CYSFIBREGLTR"/>
</dbReference>
<evidence type="ECO:0000256" key="28">
    <source>
        <dbReference type="ARBA" id="ARBA00034073"/>
    </source>
</evidence>
<proteinExistence type="inferred from homology"/>
<dbReference type="PROSITE" id="PS50929">
    <property type="entry name" value="ABC_TM1F"/>
    <property type="match status" value="2"/>
</dbReference>
<evidence type="ECO:0000259" key="33">
    <source>
        <dbReference type="PROSITE" id="PS50893"/>
    </source>
</evidence>
<evidence type="ECO:0000256" key="7">
    <source>
        <dbReference type="ARBA" id="ARBA00012195"/>
    </source>
</evidence>
<feature type="transmembrane region" description="Helical" evidence="32">
    <location>
        <begin position="980"/>
        <end position="1005"/>
    </location>
</feature>
<feature type="region of interest" description="Disordered" evidence="31">
    <location>
        <begin position="408"/>
        <end position="514"/>
    </location>
</feature>
<comment type="catalytic activity">
    <reaction evidence="29">
        <text>hydrogencarbonate(in) = hydrogencarbonate(out)</text>
        <dbReference type="Rhea" id="RHEA:28695"/>
        <dbReference type="ChEBI" id="CHEBI:17544"/>
    </reaction>
</comment>
<comment type="catalytic activity">
    <reaction evidence="28">
        <text>ATP + H2O + closed Cl(-) channel = ADP + phosphate + open Cl(-) channel.</text>
        <dbReference type="EC" id="5.6.1.6"/>
    </reaction>
</comment>
<reference evidence="35" key="2">
    <citation type="submission" date="2021-01" db="UniProtKB">
        <authorList>
            <consortium name="EnsemblMetazoa"/>
        </authorList>
    </citation>
    <scope>IDENTIFICATION</scope>
</reference>
<evidence type="ECO:0000256" key="10">
    <source>
        <dbReference type="ARBA" id="ARBA00022553"/>
    </source>
</evidence>
<evidence type="ECO:0000256" key="31">
    <source>
        <dbReference type="SAM" id="MobiDB-lite"/>
    </source>
</evidence>
<dbReference type="OMA" id="RFTADFH"/>
<evidence type="ECO:0000256" key="32">
    <source>
        <dbReference type="SAM" id="Phobius"/>
    </source>
</evidence>
<dbReference type="KEGG" id="spu:591982"/>
<keyword evidence="18 32" id="KW-0472">Membrane</keyword>
<organism evidence="35 36">
    <name type="scientific">Strongylocentrotus purpuratus</name>
    <name type="common">Purple sea urchin</name>
    <dbReference type="NCBI Taxonomy" id="7668"/>
    <lineage>
        <taxon>Eukaryota</taxon>
        <taxon>Metazoa</taxon>
        <taxon>Echinodermata</taxon>
        <taxon>Eleutherozoa</taxon>
        <taxon>Echinozoa</taxon>
        <taxon>Echinoidea</taxon>
        <taxon>Euechinoidea</taxon>
        <taxon>Echinacea</taxon>
        <taxon>Camarodonta</taxon>
        <taxon>Echinidea</taxon>
        <taxon>Strongylocentrotidae</taxon>
        <taxon>Strongylocentrotus</taxon>
    </lineage>
</organism>
<evidence type="ECO:0000256" key="27">
    <source>
        <dbReference type="ARBA" id="ARBA00033163"/>
    </source>
</evidence>
<keyword evidence="20" id="KW-0325">Glycoprotein</keyword>
<dbReference type="CDD" id="cd03250">
    <property type="entry name" value="ABCC_MRP_domain1"/>
    <property type="match status" value="1"/>
</dbReference>
<dbReference type="PANTHER" id="PTHR24223">
    <property type="entry name" value="ATP-BINDING CASSETTE SUB-FAMILY C"/>
    <property type="match status" value="1"/>
</dbReference>
<dbReference type="InterPro" id="IPR030240">
    <property type="entry name" value="ABCC4_TMD1"/>
</dbReference>
<dbReference type="PROSITE" id="PS00211">
    <property type="entry name" value="ABC_TRANSPORTER_1"/>
    <property type="match status" value="2"/>
</dbReference>
<keyword evidence="23" id="KW-0407">Ion channel</keyword>
<evidence type="ECO:0000256" key="3">
    <source>
        <dbReference type="ARBA" id="ARBA00004477"/>
    </source>
</evidence>
<name>A0A7M7HPZ6_STRPU</name>
<reference evidence="36" key="1">
    <citation type="submission" date="2015-02" db="EMBL/GenBank/DDBJ databases">
        <title>Genome sequencing for Strongylocentrotus purpuratus.</title>
        <authorList>
            <person name="Murali S."/>
            <person name="Liu Y."/>
            <person name="Vee V."/>
            <person name="English A."/>
            <person name="Wang M."/>
            <person name="Skinner E."/>
            <person name="Han Y."/>
            <person name="Muzny D.M."/>
            <person name="Worley K.C."/>
            <person name="Gibbs R.A."/>
        </authorList>
    </citation>
    <scope>NUCLEOTIDE SEQUENCE</scope>
</reference>
<keyword evidence="22" id="KW-0413">Isomerase</keyword>
<evidence type="ECO:0000256" key="6">
    <source>
        <dbReference type="ARBA" id="ARBA00009726"/>
    </source>
</evidence>
<dbReference type="GO" id="GO:0005886">
    <property type="term" value="C:plasma membrane"/>
    <property type="evidence" value="ECO:0000318"/>
    <property type="project" value="GO_Central"/>
</dbReference>
<feature type="compositionally biased region" description="Basic and acidic residues" evidence="31">
    <location>
        <begin position="419"/>
        <end position="433"/>
    </location>
</feature>
<evidence type="ECO:0000256" key="2">
    <source>
        <dbReference type="ARBA" id="ARBA00004424"/>
    </source>
</evidence>
<keyword evidence="15" id="KW-0067">ATP-binding</keyword>
<evidence type="ECO:0000256" key="29">
    <source>
        <dbReference type="ARBA" id="ARBA00044653"/>
    </source>
</evidence>
<dbReference type="GO" id="GO:0140359">
    <property type="term" value="F:ABC-type transporter activity"/>
    <property type="evidence" value="ECO:0000318"/>
    <property type="project" value="GO_Central"/>
</dbReference>
<comment type="subcellular location">
    <subcellularLocation>
        <location evidence="2">Apical cell membrane</location>
        <topology evidence="2">Multi-pass membrane protein</topology>
    </subcellularLocation>
    <subcellularLocation>
        <location evidence="4">Early endosome membrane</location>
        <topology evidence="4">Multi-pass membrane protein</topology>
    </subcellularLocation>
    <subcellularLocation>
        <location evidence="3">Endoplasmic reticulum membrane</location>
        <topology evidence="3">Multi-pass membrane protein</topology>
    </subcellularLocation>
    <subcellularLocation>
        <location evidence="1">Recycling endosome membrane</location>
        <topology evidence="1">Multi-pass membrane protein</topology>
    </subcellularLocation>
</comment>
<evidence type="ECO:0000256" key="15">
    <source>
        <dbReference type="ARBA" id="ARBA00022840"/>
    </source>
</evidence>
<evidence type="ECO:0000256" key="18">
    <source>
        <dbReference type="ARBA" id="ARBA00023136"/>
    </source>
</evidence>
<dbReference type="Gene3D" id="1.20.1560.10">
    <property type="entry name" value="ABC transporter type 1, transmembrane domain"/>
    <property type="match status" value="2"/>
</dbReference>
<dbReference type="CDD" id="cd18601">
    <property type="entry name" value="ABC_6TM_MRP4_D2_like"/>
    <property type="match status" value="1"/>
</dbReference>
<evidence type="ECO:0000256" key="20">
    <source>
        <dbReference type="ARBA" id="ARBA00023180"/>
    </source>
</evidence>
<dbReference type="Pfam" id="PF00664">
    <property type="entry name" value="ABC_membrane"/>
    <property type="match status" value="2"/>
</dbReference>
<dbReference type="FunFam" id="1.20.1560.10:FF:000014">
    <property type="entry name" value="Multidrug resistance-associated protein member 4"/>
    <property type="match status" value="1"/>
</dbReference>
<dbReference type="FunFam" id="3.40.50.300:FF:000163">
    <property type="entry name" value="Multidrug resistance-associated protein member 4"/>
    <property type="match status" value="1"/>
</dbReference>
<dbReference type="InterPro" id="IPR011527">
    <property type="entry name" value="ABC1_TM_dom"/>
</dbReference>
<feature type="transmembrane region" description="Helical" evidence="32">
    <location>
        <begin position="1107"/>
        <end position="1126"/>
    </location>
</feature>
<dbReference type="PROSITE" id="PS50893">
    <property type="entry name" value="ABC_TRANSPORTER_2"/>
    <property type="match status" value="2"/>
</dbReference>
<dbReference type="CDD" id="cd18593">
    <property type="entry name" value="ABC_6TM_MRP4_D1_like"/>
    <property type="match status" value="1"/>
</dbReference>
<evidence type="ECO:0000256" key="9">
    <source>
        <dbReference type="ARBA" id="ARBA00022448"/>
    </source>
</evidence>
<evidence type="ECO:0000256" key="30">
    <source>
        <dbReference type="ARBA" id="ARBA00048778"/>
    </source>
</evidence>
<dbReference type="InterPro" id="IPR017871">
    <property type="entry name" value="ABC_transporter-like_CS"/>
</dbReference>
<dbReference type="GO" id="GO:0055085">
    <property type="term" value="P:transmembrane transport"/>
    <property type="evidence" value="ECO:0000318"/>
    <property type="project" value="GO_Central"/>
</dbReference>
<evidence type="ECO:0000313" key="36">
    <source>
        <dbReference type="Proteomes" id="UP000007110"/>
    </source>
</evidence>
<dbReference type="Proteomes" id="UP000007110">
    <property type="component" value="Unassembled WGS sequence"/>
</dbReference>
<dbReference type="GO" id="GO:0016324">
    <property type="term" value="C:apical plasma membrane"/>
    <property type="evidence" value="ECO:0007669"/>
    <property type="project" value="UniProtKB-SubCell"/>
</dbReference>
<dbReference type="CDD" id="cd03244">
    <property type="entry name" value="ABCC_MRP_domain2"/>
    <property type="match status" value="1"/>
</dbReference>
<dbReference type="GO" id="GO:0016887">
    <property type="term" value="F:ATP hydrolysis activity"/>
    <property type="evidence" value="ECO:0007669"/>
    <property type="project" value="InterPro"/>
</dbReference>
<dbReference type="InterPro" id="IPR047083">
    <property type="entry name" value="ABCC4_TMD2"/>
</dbReference>
<dbReference type="GO" id="GO:0016323">
    <property type="term" value="C:basolateral plasma membrane"/>
    <property type="evidence" value="ECO:0000318"/>
    <property type="project" value="GO_Central"/>
</dbReference>
<evidence type="ECO:0000256" key="5">
    <source>
        <dbReference type="ARBA" id="ARBA00009118"/>
    </source>
</evidence>
<evidence type="ECO:0000256" key="23">
    <source>
        <dbReference type="ARBA" id="ARBA00023303"/>
    </source>
</evidence>
<comment type="similarity">
    <text evidence="5">Belongs to the ABC transporter superfamily. ABCC family. CFTR transporter (TC 3.A.1.202) subfamily.</text>
</comment>
<dbReference type="EnsemblMetazoa" id="XM_011682767">
    <property type="protein sequence ID" value="XP_011681069"/>
    <property type="gene ID" value="LOC591982"/>
</dbReference>
<evidence type="ECO:0000256" key="21">
    <source>
        <dbReference type="ARBA" id="ARBA00023214"/>
    </source>
</evidence>
<evidence type="ECO:0000256" key="4">
    <source>
        <dbReference type="ARBA" id="ARBA00004520"/>
    </source>
</evidence>
<dbReference type="SMART" id="SM00382">
    <property type="entry name" value="AAA"/>
    <property type="match status" value="2"/>
</dbReference>
<comment type="catalytic activity">
    <reaction evidence="30">
        <text>ATP + H2O = ADP + phosphate + H(+)</text>
        <dbReference type="Rhea" id="RHEA:13065"/>
        <dbReference type="ChEBI" id="CHEBI:15377"/>
        <dbReference type="ChEBI" id="CHEBI:15378"/>
        <dbReference type="ChEBI" id="CHEBI:30616"/>
        <dbReference type="ChEBI" id="CHEBI:43474"/>
        <dbReference type="ChEBI" id="CHEBI:456216"/>
    </reaction>
    <physiologicalReaction direction="left-to-right" evidence="30">
        <dbReference type="Rhea" id="RHEA:13066"/>
    </physiologicalReaction>
</comment>
<dbReference type="InterPro" id="IPR009147">
    <property type="entry name" value="CFTR/ABCC7"/>
</dbReference>
<keyword evidence="14" id="KW-0256">Endoplasmic reticulum</keyword>
<evidence type="ECO:0000256" key="8">
    <source>
        <dbReference type="ARBA" id="ARBA00016668"/>
    </source>
</evidence>
<evidence type="ECO:0000259" key="34">
    <source>
        <dbReference type="PROSITE" id="PS50929"/>
    </source>
</evidence>
<dbReference type="OrthoDB" id="6500128at2759"/>
<feature type="transmembrane region" description="Helical" evidence="32">
    <location>
        <begin position="811"/>
        <end position="835"/>
    </location>
</feature>
<dbReference type="InterPro" id="IPR003593">
    <property type="entry name" value="AAA+_ATPase"/>
</dbReference>
<keyword evidence="16 32" id="KW-1133">Transmembrane helix</keyword>
<evidence type="ECO:0000256" key="14">
    <source>
        <dbReference type="ARBA" id="ARBA00022824"/>
    </source>
</evidence>
<protein>
    <recommendedName>
        <fullName evidence="8">Cystic fibrosis transmembrane conductance regulator</fullName>
        <ecNumber evidence="7">5.6.1.6</ecNumber>
    </recommendedName>
    <alternativeName>
        <fullName evidence="25">ATP-binding cassette sub-family C member 7</fullName>
    </alternativeName>
    <alternativeName>
        <fullName evidence="26">Channel conductance-controlling ATPase</fullName>
    </alternativeName>
    <alternativeName>
        <fullName evidence="27">cAMP-dependent chloride channel</fullName>
    </alternativeName>
</protein>
<dbReference type="GeneID" id="591982"/>
<evidence type="ECO:0000256" key="16">
    <source>
        <dbReference type="ARBA" id="ARBA00022989"/>
    </source>
</evidence>
<keyword evidence="10" id="KW-0597">Phosphoprotein</keyword>
<dbReference type="InParanoid" id="A0A7M7HPZ6"/>
<feature type="transmembrane region" description="Helical" evidence="32">
    <location>
        <begin position="313"/>
        <end position="335"/>
    </location>
</feature>
<comment type="catalytic activity">
    <reaction evidence="24">
        <text>chloride(in) = chloride(out)</text>
        <dbReference type="Rhea" id="RHEA:29823"/>
        <dbReference type="ChEBI" id="CHEBI:17996"/>
    </reaction>
</comment>
<feature type="domain" description="ABC transporter" evidence="33">
    <location>
        <begin position="514"/>
        <end position="741"/>
    </location>
</feature>
<sequence>MTDGPLNPAEKGGILSQTFFCWLLPFFKYGYRNTLEQPDLYRICSEDDSNSLADRLERNWNKELKAHENHEKKPSLLRALIKTFIRPVAFSGVIVFFEECVFKLLQPIILSFLITYFSPEPKITPTQAYLCALGMALCGAFATILHHPYFFQMSRVGMQVRIATSALVFRKSLRLSNSALGQTTVGKLVNILSSDVNRFDVVMLFLHYVWIGPLQLIVLFIILFNNMGPSCLVGFVILLCLAPLQGWMGKLFSKFRNKTALLTDERVRIMNEIISGMRIIKIHAWEFPFSDLVRESRRKEIAKVMRSTHLRSFNIAFFNSATAIISFSTFTVYALTGHVLTPSIVFLAIPLFNAVRLTVVLFIPYCIMYGSEGLIAVRRIQEFLMMEELKTLKNADSLSSIASDANLPIPEQIGEPLEETEKNDRRKDEERTDTIVSNDVTVAFLPDDDNKEKDQLVEDGPDGLVMKHMNDNREEEEKEKEEKEEERRKSKEGSNRDVDGDDGTPERGEDDNDIILRNLGGSWDAKSGDDKVGFTLKNIDFSLRAGQLVAIIGPVGSGKSSLLMAMMNELPTQTGDVIVSGKIAYTAQQPWVFSGTLRDNILFGKKFDPDKYKEALKVCALKTDIELLPDGDLTLVGDRGITLSGGQRARVSLARAVYHEADAYLLDDPLSAVDTAVGRHLFDKCIKGHLRDKPVVLVTHQLQYLDAADCIVVLKDGEMVACGSFEELQTTGIDFAALLKEHESLKQADVVSRTSSIYSIPGAIATEINPIADDIILELDEKGRFKAQCVIGQADEKASDRQKETKSVGTVAYMVYVTFFRAGAGILGFMVFALFNVSSQAFMNLTDWWLAQWAFAEETACAELLNRSCIVDTVSPNHTFVDEMDVDRPYYLQNLSIFLGLFILFCFIRTYHVFIIIVNAATVLHNRMFEALIRAPMQFFDTNPIGRILNRFSKDIGLMDELLPTTFADFNAISIQTIGVIIVISIFNPIVLIFTVPLCVAFTLVRRYYLASSRDIKRLEGITRSPVFSHLSASLQGLVTIRAFKVQENFTKQFDLHQNTHTRTWFLFLTSTRWFGIMLDWMSVTFLAIVAFTCIISSDIFELNSSLVGLSLTYCLQLMGAFQWGVRQSAEVENLMTSTERVIEYSHLKPEAPLEKEKEPDADWPKHGIITFEDVSVSYSDDGPLVLKNLRCCIRAEEKVGIVGRTGAGKSSLMAALMRLTEPKGILKIDGVTITEIGLHALRKHISFIPQDPVLFSGTLRKNLDPFNHHTDEDMWNALEEVQLKPVVEENSEKLEMAMSEGGTNFSVGQRQLVCLARAVLHRNKILIVDEATANVDPRTDQLIQLTIRKKFRQCTVLTIAHRLNTIMDSDRVLVLDQGRIIEFDEPYVLLKDEKSLFGSMVVETGKSEAAKLLAVARAGYYERNPSNPYDFDIVGDLNESSA</sequence>
<keyword evidence="17" id="KW-0406">Ion transport</keyword>
<feature type="domain" description="ABC transporter" evidence="33">
    <location>
        <begin position="1170"/>
        <end position="1403"/>
    </location>
</feature>
<feature type="domain" description="ABC transmembrane type-1" evidence="34">
    <location>
        <begin position="101"/>
        <end position="371"/>
    </location>
</feature>
<keyword evidence="19" id="KW-0869">Chloride channel</keyword>
<feature type="transmembrane region" description="Helical" evidence="32">
    <location>
        <begin position="230"/>
        <end position="248"/>
    </location>
</feature>
<feature type="transmembrane region" description="Helical" evidence="32">
    <location>
        <begin position="355"/>
        <end position="377"/>
    </location>
</feature>
<dbReference type="RefSeq" id="XP_011681069.1">
    <property type="nucleotide sequence ID" value="XM_011682767.2"/>
</dbReference>
<accession>A0A7M7HPZ6</accession>
<keyword evidence="21" id="KW-0868">Chloride</keyword>
<evidence type="ECO:0000256" key="11">
    <source>
        <dbReference type="ARBA" id="ARBA00022692"/>
    </source>
</evidence>
<feature type="transmembrane region" description="Helical" evidence="32">
    <location>
        <begin position="1074"/>
        <end position="1095"/>
    </location>
</feature>
<dbReference type="FunFam" id="3.40.50.300:FF:003144">
    <property type="entry name" value="Putative multidrug resistance-associated protein lethal(2)03659-like Protein"/>
    <property type="match status" value="1"/>
</dbReference>
<evidence type="ECO:0000256" key="19">
    <source>
        <dbReference type="ARBA" id="ARBA00023173"/>
    </source>
</evidence>
<feature type="transmembrane region" description="Helical" evidence="32">
    <location>
        <begin position="88"/>
        <end position="114"/>
    </location>
</feature>
<dbReference type="GO" id="GO:0005260">
    <property type="term" value="F:intracellularly ATP-gated chloride channel activity"/>
    <property type="evidence" value="ECO:0007669"/>
    <property type="project" value="UniProtKB-EC"/>
</dbReference>
<dbReference type="GO" id="GO:0005789">
    <property type="term" value="C:endoplasmic reticulum membrane"/>
    <property type="evidence" value="ECO:0007669"/>
    <property type="project" value="UniProtKB-SubCell"/>
</dbReference>
<evidence type="ECO:0000256" key="13">
    <source>
        <dbReference type="ARBA" id="ARBA00022753"/>
    </source>
</evidence>
<dbReference type="InterPro" id="IPR050173">
    <property type="entry name" value="ABC_transporter_C-like"/>
</dbReference>
<dbReference type="SUPFAM" id="SSF52540">
    <property type="entry name" value="P-loop containing nucleoside triphosphate hydrolases"/>
    <property type="match status" value="2"/>
</dbReference>
<keyword evidence="12" id="KW-0547">Nucleotide-binding</keyword>